<protein>
    <submittedName>
        <fullName evidence="2">Uncharacterized protein</fullName>
    </submittedName>
</protein>
<dbReference type="EMBL" id="BNJQ01000001">
    <property type="protein sequence ID" value="GHP01687.1"/>
    <property type="molecule type" value="Genomic_DNA"/>
</dbReference>
<proteinExistence type="predicted"/>
<sequence length="128" mass="14057">MPALPALQTARARTTRVVMTLQPHANAKRWGSKPSLPLRGHLNHTGWHRGPAGLAQLGCPEDETGMCDNVFKPPLDDEDQHPDALGRDAHRWGPRFGTSHPKGLDQMGCGETEFGVCETDVDEFLPLK</sequence>
<reference evidence="2" key="1">
    <citation type="submission" date="2020-10" db="EMBL/GenBank/DDBJ databases">
        <title>Unveiling of a novel bifunctional photoreceptor, Dualchrome1, isolated from a cosmopolitan green alga.</title>
        <authorList>
            <person name="Suzuki S."/>
            <person name="Kawachi M."/>
        </authorList>
    </citation>
    <scope>NUCLEOTIDE SEQUENCE</scope>
    <source>
        <strain evidence="2">NIES 2893</strain>
    </source>
</reference>
<organism evidence="2 3">
    <name type="scientific">Pycnococcus provasolii</name>
    <dbReference type="NCBI Taxonomy" id="41880"/>
    <lineage>
        <taxon>Eukaryota</taxon>
        <taxon>Viridiplantae</taxon>
        <taxon>Chlorophyta</taxon>
        <taxon>Pseudoscourfieldiophyceae</taxon>
        <taxon>Pseudoscourfieldiales</taxon>
        <taxon>Pycnococcaceae</taxon>
        <taxon>Pycnococcus</taxon>
    </lineage>
</organism>
<accession>A0A830H938</accession>
<gene>
    <name evidence="2" type="ORF">PPROV_000044400</name>
</gene>
<feature type="region of interest" description="Disordered" evidence="1">
    <location>
        <begin position="70"/>
        <end position="108"/>
    </location>
</feature>
<dbReference type="Proteomes" id="UP000660262">
    <property type="component" value="Unassembled WGS sequence"/>
</dbReference>
<comment type="caution">
    <text evidence="2">The sequence shown here is derived from an EMBL/GenBank/DDBJ whole genome shotgun (WGS) entry which is preliminary data.</text>
</comment>
<keyword evidence="3" id="KW-1185">Reference proteome</keyword>
<name>A0A830H938_9CHLO</name>
<evidence type="ECO:0000313" key="3">
    <source>
        <dbReference type="Proteomes" id="UP000660262"/>
    </source>
</evidence>
<feature type="compositionally biased region" description="Basic and acidic residues" evidence="1">
    <location>
        <begin position="81"/>
        <end position="91"/>
    </location>
</feature>
<dbReference type="AlphaFoldDB" id="A0A830H938"/>
<evidence type="ECO:0000313" key="2">
    <source>
        <dbReference type="EMBL" id="GHP01687.1"/>
    </source>
</evidence>
<evidence type="ECO:0000256" key="1">
    <source>
        <dbReference type="SAM" id="MobiDB-lite"/>
    </source>
</evidence>